<name>A0A1B0BPG2_9MUSC</name>
<keyword evidence="1" id="KW-1133">Transmembrane helix</keyword>
<keyword evidence="1" id="KW-0812">Transmembrane</keyword>
<dbReference type="Pfam" id="PF16039">
    <property type="entry name" value="DUF4791"/>
    <property type="match status" value="1"/>
</dbReference>
<evidence type="ECO:0000313" key="2">
    <source>
        <dbReference type="EnsemblMetazoa" id="GPPI036410-PA"/>
    </source>
</evidence>
<sequence>MVDAVFSGILLGTTGYAMVSVSPIERPYAYTACTVGFCHALAGLVKSLVSKKNFTKRIKRLTCSCLEIMTVPLINIELYLKSEQSSPLALGHGLFIVPLAFDVITKVAPNEEGDEIATQTLKDLTILGNIISLLFLAANENISVYGLMALAAFTAKYGAILMDNLLTSTGEGTSLIAYAILLGLVPMALRSGSVDLPAQ</sequence>
<feature type="transmembrane region" description="Helical" evidence="1">
    <location>
        <begin position="126"/>
        <end position="152"/>
    </location>
</feature>
<dbReference type="VEuPathDB" id="VectorBase:GPPI036410"/>
<proteinExistence type="predicted"/>
<evidence type="ECO:0000256" key="1">
    <source>
        <dbReference type="SAM" id="Phobius"/>
    </source>
</evidence>
<dbReference type="STRING" id="67801.A0A1B0BPG2"/>
<feature type="transmembrane region" description="Helical" evidence="1">
    <location>
        <begin position="27"/>
        <end position="49"/>
    </location>
</feature>
<protein>
    <submittedName>
        <fullName evidence="2">Uncharacterized protein</fullName>
    </submittedName>
</protein>
<feature type="transmembrane region" description="Helical" evidence="1">
    <location>
        <begin position="172"/>
        <end position="189"/>
    </location>
</feature>
<dbReference type="Proteomes" id="UP000092460">
    <property type="component" value="Unassembled WGS sequence"/>
</dbReference>
<dbReference type="EMBL" id="JXJN01017929">
    <property type="status" value="NOT_ANNOTATED_CDS"/>
    <property type="molecule type" value="Genomic_DNA"/>
</dbReference>
<keyword evidence="1" id="KW-0472">Membrane</keyword>
<keyword evidence="3" id="KW-1185">Reference proteome</keyword>
<accession>A0A1B0BPG2</accession>
<evidence type="ECO:0000313" key="3">
    <source>
        <dbReference type="Proteomes" id="UP000092460"/>
    </source>
</evidence>
<dbReference type="InterPro" id="IPR032007">
    <property type="entry name" value="DUF4791"/>
</dbReference>
<dbReference type="AlphaFoldDB" id="A0A1B0BPG2"/>
<reference evidence="2" key="2">
    <citation type="submission" date="2020-05" db="UniProtKB">
        <authorList>
            <consortium name="EnsemblMetazoa"/>
        </authorList>
    </citation>
    <scope>IDENTIFICATION</scope>
    <source>
        <strain evidence="2">IAEA</strain>
    </source>
</reference>
<dbReference type="EnsemblMetazoa" id="GPPI036410-RA">
    <property type="protein sequence ID" value="GPPI036410-PA"/>
    <property type="gene ID" value="GPPI036410"/>
</dbReference>
<organism evidence="2 3">
    <name type="scientific">Glossina palpalis gambiensis</name>
    <dbReference type="NCBI Taxonomy" id="67801"/>
    <lineage>
        <taxon>Eukaryota</taxon>
        <taxon>Metazoa</taxon>
        <taxon>Ecdysozoa</taxon>
        <taxon>Arthropoda</taxon>
        <taxon>Hexapoda</taxon>
        <taxon>Insecta</taxon>
        <taxon>Pterygota</taxon>
        <taxon>Neoptera</taxon>
        <taxon>Endopterygota</taxon>
        <taxon>Diptera</taxon>
        <taxon>Brachycera</taxon>
        <taxon>Muscomorpha</taxon>
        <taxon>Hippoboscoidea</taxon>
        <taxon>Glossinidae</taxon>
        <taxon>Glossina</taxon>
    </lineage>
</organism>
<reference evidence="3" key="1">
    <citation type="submission" date="2015-01" db="EMBL/GenBank/DDBJ databases">
        <authorList>
            <person name="Aksoy S."/>
            <person name="Warren W."/>
            <person name="Wilson R.K."/>
        </authorList>
    </citation>
    <scope>NUCLEOTIDE SEQUENCE [LARGE SCALE GENOMIC DNA]</scope>
    <source>
        <strain evidence="3">IAEA</strain>
    </source>
</reference>